<dbReference type="AlphaFoldDB" id="A0AAD6E3Z7"/>
<feature type="region of interest" description="Disordered" evidence="2">
    <location>
        <begin position="507"/>
        <end position="526"/>
    </location>
</feature>
<dbReference type="GO" id="GO:0016747">
    <property type="term" value="F:acyltransferase activity, transferring groups other than amino-acyl groups"/>
    <property type="evidence" value="ECO:0007669"/>
    <property type="project" value="TreeGrafter"/>
</dbReference>
<dbReference type="EMBL" id="JAQJAC010000001">
    <property type="protein sequence ID" value="KAJ5599665.1"/>
    <property type="molecule type" value="Genomic_DNA"/>
</dbReference>
<dbReference type="Proteomes" id="UP001216150">
    <property type="component" value="Unassembled WGS sequence"/>
</dbReference>
<dbReference type="Gene3D" id="3.30.559.10">
    <property type="entry name" value="Chloramphenicol acetyltransferase-like domain"/>
    <property type="match status" value="2"/>
</dbReference>
<dbReference type="GO" id="GO:0044550">
    <property type="term" value="P:secondary metabolite biosynthetic process"/>
    <property type="evidence" value="ECO:0007669"/>
    <property type="project" value="TreeGrafter"/>
</dbReference>
<dbReference type="Pfam" id="PF02458">
    <property type="entry name" value="Transferase"/>
    <property type="match status" value="2"/>
</dbReference>
<accession>A0AAD6E3Z7</accession>
<sequence length="552" mass="62512">MEIETTMVQSERLFPSITPIERAVPLSLLDATTTDFASTIAIWLFERPADSIAHDEFDLFDHFRQSLKVSLNDYPQWTGLLKSITTLDSTKLEKEVLQFPPHARRFGRVYAHFGSSQDPGVEFITATSTATIEALSPASRVKERPLYDRQKVPLESFLPSRRLASAMKELKVDEGTGLLPPSCVIQLTKTACGGFVLGVKLAHPLADVHTLVHFVKDWARISRWLLGDLEPTPKSVIKPVFEPDRLDAMAMGDINGEEVDPKALQQIKNLPLHRYDWWAAPSQCPWPQEIPEPFQNQDLPIVGKKMPWSEWDFSAPVSHYTVHLTRCQVEKIWNSIDNRNLESRISERISRHDAVLAHIWSCIARARNQQEDRELVHCNLTYGIRPIFNLGDNFIGSPIMNIKVEMIGKELASTDIPEDKQNTAVAQCIRKTINQINRPEAIAAHIHSVAFEKAPQRIWQAFLGSRHLIVTSWARVGIYEVDFGLNGPIRYAEGVIPDLDGDVLIKDAPPSDQAMDRSERSRSSWTDNGVDVSIHIRAEDMERLIRDPRLLP</sequence>
<dbReference type="InterPro" id="IPR023213">
    <property type="entry name" value="CAT-like_dom_sf"/>
</dbReference>
<gene>
    <name evidence="3" type="ORF">N7450_000732</name>
</gene>
<name>A0AAD6E3Z7_9EURO</name>
<comment type="caution">
    <text evidence="3">The sequence shown here is derived from an EMBL/GenBank/DDBJ whole genome shotgun (WGS) entry which is preliminary data.</text>
</comment>
<keyword evidence="1 3" id="KW-0808">Transferase</keyword>
<dbReference type="PANTHER" id="PTHR31642">
    <property type="entry name" value="TRICHOTHECENE 3-O-ACETYLTRANSFERASE"/>
    <property type="match status" value="1"/>
</dbReference>
<proteinExistence type="predicted"/>
<dbReference type="InterPro" id="IPR050317">
    <property type="entry name" value="Plant_Fungal_Acyltransferase"/>
</dbReference>
<evidence type="ECO:0000313" key="4">
    <source>
        <dbReference type="Proteomes" id="UP001216150"/>
    </source>
</evidence>
<evidence type="ECO:0000256" key="2">
    <source>
        <dbReference type="SAM" id="MobiDB-lite"/>
    </source>
</evidence>
<dbReference type="PANTHER" id="PTHR31642:SF310">
    <property type="entry name" value="FATTY ALCOHOL:CAFFEOYL-COA ACYLTRANSFERASE"/>
    <property type="match status" value="1"/>
</dbReference>
<evidence type="ECO:0000313" key="3">
    <source>
        <dbReference type="EMBL" id="KAJ5599665.1"/>
    </source>
</evidence>
<keyword evidence="4" id="KW-1185">Reference proteome</keyword>
<evidence type="ECO:0000256" key="1">
    <source>
        <dbReference type="ARBA" id="ARBA00022679"/>
    </source>
</evidence>
<protein>
    <submittedName>
        <fullName evidence="3">Transferase family protein</fullName>
    </submittedName>
</protein>
<organism evidence="3 4">
    <name type="scientific">Penicillium hetheringtonii</name>
    <dbReference type="NCBI Taxonomy" id="911720"/>
    <lineage>
        <taxon>Eukaryota</taxon>
        <taxon>Fungi</taxon>
        <taxon>Dikarya</taxon>
        <taxon>Ascomycota</taxon>
        <taxon>Pezizomycotina</taxon>
        <taxon>Eurotiomycetes</taxon>
        <taxon>Eurotiomycetidae</taxon>
        <taxon>Eurotiales</taxon>
        <taxon>Aspergillaceae</taxon>
        <taxon>Penicillium</taxon>
    </lineage>
</organism>
<reference evidence="3 4" key="1">
    <citation type="journal article" date="2023" name="IMA Fungus">
        <title>Comparative genomic study of the Penicillium genus elucidates a diverse pangenome and 15 lateral gene transfer events.</title>
        <authorList>
            <person name="Petersen C."/>
            <person name="Sorensen T."/>
            <person name="Nielsen M.R."/>
            <person name="Sondergaard T.E."/>
            <person name="Sorensen J.L."/>
            <person name="Fitzpatrick D.A."/>
            <person name="Frisvad J.C."/>
            <person name="Nielsen K.L."/>
        </authorList>
    </citation>
    <scope>NUCLEOTIDE SEQUENCE [LARGE SCALE GENOMIC DNA]</scope>
    <source>
        <strain evidence="3 4">IBT 29057</strain>
    </source>
</reference>